<dbReference type="AlphaFoldDB" id="A0A9P8IA52"/>
<name>A0A9P8IA52_9PEZI</name>
<comment type="caution">
    <text evidence="2">The sequence shown here is derived from an EMBL/GenBank/DDBJ whole genome shotgun (WGS) entry which is preliminary data.</text>
</comment>
<dbReference type="Proteomes" id="UP000698800">
    <property type="component" value="Unassembled WGS sequence"/>
</dbReference>
<dbReference type="OrthoDB" id="4367324at2759"/>
<organism evidence="2 3">
    <name type="scientific">Glutinoglossum americanum</name>
    <dbReference type="NCBI Taxonomy" id="1670608"/>
    <lineage>
        <taxon>Eukaryota</taxon>
        <taxon>Fungi</taxon>
        <taxon>Dikarya</taxon>
        <taxon>Ascomycota</taxon>
        <taxon>Pezizomycotina</taxon>
        <taxon>Geoglossomycetes</taxon>
        <taxon>Geoglossales</taxon>
        <taxon>Geoglossaceae</taxon>
        <taxon>Glutinoglossum</taxon>
    </lineage>
</organism>
<feature type="region of interest" description="Disordered" evidence="1">
    <location>
        <begin position="218"/>
        <end position="249"/>
    </location>
</feature>
<gene>
    <name evidence="2" type="ORF">FGG08_003954</name>
</gene>
<proteinExistence type="predicted"/>
<protein>
    <submittedName>
        <fullName evidence="2">Uncharacterized protein</fullName>
    </submittedName>
</protein>
<evidence type="ECO:0000313" key="2">
    <source>
        <dbReference type="EMBL" id="KAH0541606.1"/>
    </source>
</evidence>
<evidence type="ECO:0000256" key="1">
    <source>
        <dbReference type="SAM" id="MobiDB-lite"/>
    </source>
</evidence>
<reference evidence="2" key="1">
    <citation type="submission" date="2021-03" db="EMBL/GenBank/DDBJ databases">
        <title>Comparative genomics and phylogenomic investigation of the class Geoglossomycetes provide insights into ecological specialization and systematics.</title>
        <authorList>
            <person name="Melie T."/>
            <person name="Pirro S."/>
            <person name="Miller A.N."/>
            <person name="Quandt A."/>
        </authorList>
    </citation>
    <scope>NUCLEOTIDE SEQUENCE</scope>
    <source>
        <strain evidence="2">GBOQ0MN5Z8</strain>
    </source>
</reference>
<accession>A0A9P8IA52</accession>
<evidence type="ECO:0000313" key="3">
    <source>
        <dbReference type="Proteomes" id="UP000698800"/>
    </source>
</evidence>
<sequence>MPTLLEFLALPNPDLDSLSRIKGTNTFNLAFDDIEGTRPWFDFTLDTILSCFGDILHQPLPAVEFHHPHPIQTPFLRIVDEISVDGILLRWNHVIVNRALEIALTFLVSRGFHSILWSWGSLSLVREDRRFRPDWAGILVEPRSSEQYHKNLIPGDTKIGSKFHSRYKDSIDEFEIGEFNKVLAQAVHYSRVVGSRYGYIISDEELLVFRRTKAVDPDGSIAASRPRRQQKQQHQHGREPSMSSTASGVAATWSDVVETTSGSRYTDDGNPDVNEQALDIASIPWSRNGPQSLTVNLGLWFIHLLAALDNSLQESYMRIGGWEAIGQGRWRQAGSARVVGTLPPGALMAENP</sequence>
<dbReference type="EMBL" id="JAGHQL010000074">
    <property type="protein sequence ID" value="KAH0541606.1"/>
    <property type="molecule type" value="Genomic_DNA"/>
</dbReference>
<feature type="compositionally biased region" description="Basic residues" evidence="1">
    <location>
        <begin position="225"/>
        <end position="235"/>
    </location>
</feature>
<keyword evidence="3" id="KW-1185">Reference proteome</keyword>